<feature type="transmembrane region" description="Helical" evidence="7">
    <location>
        <begin position="310"/>
        <end position="330"/>
    </location>
</feature>
<feature type="transmembrane region" description="Helical" evidence="7">
    <location>
        <begin position="375"/>
        <end position="394"/>
    </location>
</feature>
<dbReference type="RefSeq" id="WP_244767709.1">
    <property type="nucleotide sequence ID" value="NZ_BSOP01000042.1"/>
</dbReference>
<keyword evidence="4 7" id="KW-1133">Transmembrane helix</keyword>
<feature type="transmembrane region" description="Helical" evidence="7">
    <location>
        <begin position="221"/>
        <end position="239"/>
    </location>
</feature>
<feature type="transmembrane region" description="Helical" evidence="7">
    <location>
        <begin position="351"/>
        <end position="369"/>
    </location>
</feature>
<keyword evidence="2" id="KW-1003">Cell membrane</keyword>
<dbReference type="PANTHER" id="PTHR23513">
    <property type="entry name" value="INTEGRAL MEMBRANE EFFLUX PROTEIN-RELATED"/>
    <property type="match status" value="1"/>
</dbReference>
<dbReference type="EMBL" id="BSOP01000042">
    <property type="protein sequence ID" value="GLR53646.1"/>
    <property type="molecule type" value="Genomic_DNA"/>
</dbReference>
<evidence type="ECO:0000313" key="9">
    <source>
        <dbReference type="Proteomes" id="UP001156702"/>
    </source>
</evidence>
<dbReference type="Proteomes" id="UP001156702">
    <property type="component" value="Unassembled WGS sequence"/>
</dbReference>
<feature type="transmembrane region" description="Helical" evidence="7">
    <location>
        <begin position="159"/>
        <end position="182"/>
    </location>
</feature>
<dbReference type="InterPro" id="IPR011701">
    <property type="entry name" value="MFS"/>
</dbReference>
<feature type="transmembrane region" description="Helical" evidence="7">
    <location>
        <begin position="251"/>
        <end position="274"/>
    </location>
</feature>
<name>A0ABQ5ZNG3_9HYPH</name>
<feature type="transmembrane region" description="Helical" evidence="7">
    <location>
        <begin position="286"/>
        <end position="304"/>
    </location>
</feature>
<organism evidence="8 9">
    <name type="scientific">Shinella yambaruensis</name>
    <dbReference type="NCBI Taxonomy" id="415996"/>
    <lineage>
        <taxon>Bacteria</taxon>
        <taxon>Pseudomonadati</taxon>
        <taxon>Pseudomonadota</taxon>
        <taxon>Alphaproteobacteria</taxon>
        <taxon>Hyphomicrobiales</taxon>
        <taxon>Rhizobiaceae</taxon>
        <taxon>Shinella</taxon>
    </lineage>
</organism>
<accession>A0ABQ5ZNG3</accession>
<dbReference type="Pfam" id="PF07690">
    <property type="entry name" value="MFS_1"/>
    <property type="match status" value="1"/>
</dbReference>
<dbReference type="Gene3D" id="1.20.1250.20">
    <property type="entry name" value="MFS general substrate transporter like domains"/>
    <property type="match status" value="1"/>
</dbReference>
<feature type="region of interest" description="Disordered" evidence="6">
    <location>
        <begin position="402"/>
        <end position="421"/>
    </location>
</feature>
<dbReference type="CDD" id="cd06173">
    <property type="entry name" value="MFS_MefA_like"/>
    <property type="match status" value="1"/>
</dbReference>
<comment type="subcellular location">
    <subcellularLocation>
        <location evidence="1">Cell membrane</location>
        <topology evidence="1">Multi-pass membrane protein</topology>
    </subcellularLocation>
</comment>
<evidence type="ECO:0000256" key="6">
    <source>
        <dbReference type="SAM" id="MobiDB-lite"/>
    </source>
</evidence>
<keyword evidence="5 7" id="KW-0472">Membrane</keyword>
<feature type="transmembrane region" description="Helical" evidence="7">
    <location>
        <begin position="12"/>
        <end position="35"/>
    </location>
</feature>
<feature type="transmembrane region" description="Helical" evidence="7">
    <location>
        <begin position="74"/>
        <end position="95"/>
    </location>
</feature>
<evidence type="ECO:0000256" key="2">
    <source>
        <dbReference type="ARBA" id="ARBA00022475"/>
    </source>
</evidence>
<evidence type="ECO:0000256" key="1">
    <source>
        <dbReference type="ARBA" id="ARBA00004651"/>
    </source>
</evidence>
<dbReference type="PANTHER" id="PTHR23513:SF11">
    <property type="entry name" value="STAPHYLOFERRIN A TRANSPORTER"/>
    <property type="match status" value="1"/>
</dbReference>
<reference evidence="9" key="1">
    <citation type="journal article" date="2019" name="Int. J. Syst. Evol. Microbiol.">
        <title>The Global Catalogue of Microorganisms (GCM) 10K type strain sequencing project: providing services to taxonomists for standard genome sequencing and annotation.</title>
        <authorList>
            <consortium name="The Broad Institute Genomics Platform"/>
            <consortium name="The Broad Institute Genome Sequencing Center for Infectious Disease"/>
            <person name="Wu L."/>
            <person name="Ma J."/>
        </authorList>
    </citation>
    <scope>NUCLEOTIDE SEQUENCE [LARGE SCALE GENOMIC DNA]</scope>
    <source>
        <strain evidence="9">NBRC 102122</strain>
    </source>
</reference>
<evidence type="ECO:0000256" key="4">
    <source>
        <dbReference type="ARBA" id="ARBA00022989"/>
    </source>
</evidence>
<dbReference type="InterPro" id="IPR036259">
    <property type="entry name" value="MFS_trans_sf"/>
</dbReference>
<comment type="caution">
    <text evidence="8">The sequence shown here is derived from an EMBL/GenBank/DDBJ whole genome shotgun (WGS) entry which is preliminary data.</text>
</comment>
<evidence type="ECO:0000256" key="7">
    <source>
        <dbReference type="SAM" id="Phobius"/>
    </source>
</evidence>
<dbReference type="SUPFAM" id="SSF103473">
    <property type="entry name" value="MFS general substrate transporter"/>
    <property type="match status" value="1"/>
</dbReference>
<evidence type="ECO:0000313" key="8">
    <source>
        <dbReference type="EMBL" id="GLR53646.1"/>
    </source>
</evidence>
<protein>
    <submittedName>
        <fullName evidence="8">Tetracycline efflux MFS transporter Tet(V)</fullName>
    </submittedName>
</protein>
<gene>
    <name evidence="8" type="ORF">GCM10007923_48620</name>
</gene>
<evidence type="ECO:0000256" key="3">
    <source>
        <dbReference type="ARBA" id="ARBA00022692"/>
    </source>
</evidence>
<proteinExistence type="predicted"/>
<keyword evidence="9" id="KW-1185">Reference proteome</keyword>
<feature type="transmembrane region" description="Helical" evidence="7">
    <location>
        <begin position="41"/>
        <end position="62"/>
    </location>
</feature>
<keyword evidence="3 7" id="KW-0812">Transmembrane</keyword>
<sequence>MKALFSPPFVRVWLGSTASGLATWALPFVLGLAMLDGRLSAADLGLALAARTMGFLAAVPIAGVLSDERGPRQIIFVSGVVAAGSIPIMIAGLYAHGVSGLLLLLAGASVIGVGQGACRPAYQAIIPEIVKSERLQVANAVMSIAVRVTSILGPATISFVALWSGTVAAFGVIALLWLASALMPPNVTGRSTGLPRGEGLTFGRLVRDFCEGAREARGHPWFMAGLLSLTVTVAAGYSVTSVLLPGISQEAFGSAALMTSTATAYMVGALAGALLMARWHPRRRGWVALAGLALYGLVPFSLLFADIRIIPILAYFVAGVGIEIFNVPWFTSVQNEIPPNRLSRVSSIDFLFSYGLAPLGLALIAPLATVLGRDVLLICVGLACLFIPAAAALAPTARSFSKRHSPARGASGEHGGHGDHL</sequence>
<evidence type="ECO:0000256" key="5">
    <source>
        <dbReference type="ARBA" id="ARBA00023136"/>
    </source>
</evidence>